<proteinExistence type="predicted"/>
<organism evidence="1 2">
    <name type="scientific">Nephila pilipes</name>
    <name type="common">Giant wood spider</name>
    <name type="synonym">Nephila maculata</name>
    <dbReference type="NCBI Taxonomy" id="299642"/>
    <lineage>
        <taxon>Eukaryota</taxon>
        <taxon>Metazoa</taxon>
        <taxon>Ecdysozoa</taxon>
        <taxon>Arthropoda</taxon>
        <taxon>Chelicerata</taxon>
        <taxon>Arachnida</taxon>
        <taxon>Araneae</taxon>
        <taxon>Araneomorphae</taxon>
        <taxon>Entelegynae</taxon>
        <taxon>Araneoidea</taxon>
        <taxon>Nephilidae</taxon>
        <taxon>Nephila</taxon>
    </lineage>
</organism>
<evidence type="ECO:0000313" key="2">
    <source>
        <dbReference type="Proteomes" id="UP000887013"/>
    </source>
</evidence>
<accession>A0A8X6QQ27</accession>
<comment type="caution">
    <text evidence="1">The sequence shown here is derived from an EMBL/GenBank/DDBJ whole genome shotgun (WGS) entry which is preliminary data.</text>
</comment>
<dbReference type="AlphaFoldDB" id="A0A8X6QQ27"/>
<protein>
    <submittedName>
        <fullName evidence="1">Uncharacterized protein</fullName>
    </submittedName>
</protein>
<gene>
    <name evidence="1" type="ORF">NPIL_358791</name>
</gene>
<name>A0A8X6QQ27_NEPPI</name>
<evidence type="ECO:0000313" key="1">
    <source>
        <dbReference type="EMBL" id="GFU30711.1"/>
    </source>
</evidence>
<dbReference type="EMBL" id="BMAW01082790">
    <property type="protein sequence ID" value="GFU30711.1"/>
    <property type="molecule type" value="Genomic_DNA"/>
</dbReference>
<reference evidence="1" key="1">
    <citation type="submission" date="2020-08" db="EMBL/GenBank/DDBJ databases">
        <title>Multicomponent nature underlies the extraordinary mechanical properties of spider dragline silk.</title>
        <authorList>
            <person name="Kono N."/>
            <person name="Nakamura H."/>
            <person name="Mori M."/>
            <person name="Yoshida Y."/>
            <person name="Ohtoshi R."/>
            <person name="Malay A.D."/>
            <person name="Moran D.A.P."/>
            <person name="Tomita M."/>
            <person name="Numata K."/>
            <person name="Arakawa K."/>
        </authorList>
    </citation>
    <scope>NUCLEOTIDE SEQUENCE</scope>
</reference>
<sequence length="93" mass="11073">MVLPHDSIIIQGNLLRQLSPQDWLDVFKRIMIEPFPTHTKSFCLSIMSAEQFEEVIKNEALPVFIALWNWPYPMQFQEMTERIFSLLSEKEFL</sequence>
<keyword evidence="2" id="KW-1185">Reference proteome</keyword>
<dbReference type="Proteomes" id="UP000887013">
    <property type="component" value="Unassembled WGS sequence"/>
</dbReference>